<proteinExistence type="predicted"/>
<comment type="caution">
    <text evidence="2">The sequence shown here is derived from an EMBL/GenBank/DDBJ whole genome shotgun (WGS) entry which is preliminary data.</text>
</comment>
<evidence type="ECO:0000313" key="2">
    <source>
        <dbReference type="EMBL" id="OSM07268.1"/>
    </source>
</evidence>
<accession>A0A1Y2KBG1</accession>
<dbReference type="Proteomes" id="UP000194003">
    <property type="component" value="Unassembled WGS sequence"/>
</dbReference>
<protein>
    <submittedName>
        <fullName evidence="2">Putative major ampullate spidroin 1</fullName>
    </submittedName>
</protein>
<name>A0A1Y2KBG1_9PROT</name>
<keyword evidence="3" id="KW-1185">Reference proteome</keyword>
<dbReference type="EMBL" id="LVJN01000014">
    <property type="protein sequence ID" value="OSM07268.1"/>
    <property type="molecule type" value="Genomic_DNA"/>
</dbReference>
<gene>
    <name evidence="2" type="ORF">MAIT1_04516</name>
</gene>
<feature type="region of interest" description="Disordered" evidence="1">
    <location>
        <begin position="1"/>
        <end position="27"/>
    </location>
</feature>
<feature type="compositionally biased region" description="Low complexity" evidence="1">
    <location>
        <begin position="459"/>
        <end position="473"/>
    </location>
</feature>
<organism evidence="2 3">
    <name type="scientific">Magnetofaba australis IT-1</name>
    <dbReference type="NCBI Taxonomy" id="1434232"/>
    <lineage>
        <taxon>Bacteria</taxon>
        <taxon>Pseudomonadati</taxon>
        <taxon>Pseudomonadota</taxon>
        <taxon>Magnetococcia</taxon>
        <taxon>Magnetococcales</taxon>
        <taxon>Magnetococcaceae</taxon>
        <taxon>Magnetofaba</taxon>
    </lineage>
</organism>
<feature type="compositionally biased region" description="Basic and acidic residues" evidence="1">
    <location>
        <begin position="1"/>
        <end position="11"/>
    </location>
</feature>
<sequence>MVSREGARQREAAAGAHGDIGARAASDQRTAEGGFFAHIQRHVARQGLQHAAAGEGEAQRRGAVRASDIDARMGAHAACDGDVAAAAVGLAQHHPRALAQRLDAGEALALARLFKAQQVAIGRGVQQAEFKRAGQIQPPILELDADIRRVAVHHIVGADSVVDRIEGFGNAEVGRHNGRLQVVNEIQHACVIGGGRRAQGHIGLGDEVHMVQAQRQGDVGGQYAGGAGNPAIGGEELRVGGRLQTQIARAIDADHAVIAPGGELNRAAQIHHRFGVAAHPAMQGDGVASRQRAAQFDGSGAVDGDLAQIAGDGFIKAQQVAIGVADDIDVAARHDHAVEYGVAAAVDHHRAVGVVGRQHRTARQRHAQTVGVDAAIDDDLTVGEDGGAQLYGIAVNVFGQAANLRGLGGVERHLTRAVGPQEGLIEQIEVGVQGLLHHGPGDDAAKHILGSGGVDGDHAASASGRAAGDQAAQGGHGEARAEVIVIGCARVQGDVARGGQAGVEQQLSARSHLDIGIQG</sequence>
<feature type="region of interest" description="Disordered" evidence="1">
    <location>
        <begin position="450"/>
        <end position="474"/>
    </location>
</feature>
<reference evidence="2 3" key="1">
    <citation type="journal article" date="2016" name="BMC Genomics">
        <title>Combined genomic and structural analyses of a cultured magnetotactic bacterium reveals its niche adaptation to a dynamic environment.</title>
        <authorList>
            <person name="Araujo A.C."/>
            <person name="Morillo V."/>
            <person name="Cypriano J."/>
            <person name="Teixeira L.C."/>
            <person name="Leao P."/>
            <person name="Lyra S."/>
            <person name="Almeida L.G."/>
            <person name="Bazylinski D.A."/>
            <person name="Vasconcellos A.T."/>
            <person name="Abreu F."/>
            <person name="Lins U."/>
        </authorList>
    </citation>
    <scope>NUCLEOTIDE SEQUENCE [LARGE SCALE GENOMIC DNA]</scope>
    <source>
        <strain evidence="2 3">IT-1</strain>
    </source>
</reference>
<evidence type="ECO:0000313" key="3">
    <source>
        <dbReference type="Proteomes" id="UP000194003"/>
    </source>
</evidence>
<evidence type="ECO:0000256" key="1">
    <source>
        <dbReference type="SAM" id="MobiDB-lite"/>
    </source>
</evidence>
<dbReference type="AlphaFoldDB" id="A0A1Y2KBG1"/>